<dbReference type="Pfam" id="PF00581">
    <property type="entry name" value="Rhodanese"/>
    <property type="match status" value="1"/>
</dbReference>
<dbReference type="PANTHER" id="PTHR44086:SF10">
    <property type="entry name" value="THIOSULFATE SULFURTRANSFERASE_RHODANESE-LIKE DOMAIN-CONTAINING PROTEIN 3"/>
    <property type="match status" value="1"/>
</dbReference>
<dbReference type="PROSITE" id="PS00380">
    <property type="entry name" value="RHODANESE_1"/>
    <property type="match status" value="1"/>
</dbReference>
<organism evidence="2">
    <name type="scientific">Thermorudis sp</name>
    <dbReference type="NCBI Taxonomy" id="1969470"/>
    <lineage>
        <taxon>Bacteria</taxon>
        <taxon>Pseudomonadati</taxon>
        <taxon>Thermomicrobiota</taxon>
        <taxon>Thermomicrobia</taxon>
        <taxon>Thermomicrobia incertae sedis</taxon>
        <taxon>Thermorudis</taxon>
    </lineage>
</organism>
<dbReference type="Gene3D" id="3.40.250.10">
    <property type="entry name" value="Rhodanese-like domain"/>
    <property type="match status" value="1"/>
</dbReference>
<dbReference type="PROSITE" id="PS50206">
    <property type="entry name" value="RHODANESE_3"/>
    <property type="match status" value="1"/>
</dbReference>
<feature type="domain" description="Rhodanese" evidence="1">
    <location>
        <begin position="21"/>
        <end position="110"/>
    </location>
</feature>
<protein>
    <submittedName>
        <fullName evidence="2">Rhodanese-like domain-containing protein</fullName>
    </submittedName>
</protein>
<dbReference type="InterPro" id="IPR001763">
    <property type="entry name" value="Rhodanese-like_dom"/>
</dbReference>
<dbReference type="SUPFAM" id="SSF52821">
    <property type="entry name" value="Rhodanese/Cell cycle control phosphatase"/>
    <property type="match status" value="1"/>
</dbReference>
<accession>A0A7C3APG3</accession>
<proteinExistence type="predicted"/>
<dbReference type="InterPro" id="IPR001307">
    <property type="entry name" value="Thiosulphate_STrfase_CS"/>
</dbReference>
<evidence type="ECO:0000313" key="2">
    <source>
        <dbReference type="EMBL" id="HEX69941.1"/>
    </source>
</evidence>
<dbReference type="AlphaFoldDB" id="A0A7C3APG3"/>
<evidence type="ECO:0000259" key="1">
    <source>
        <dbReference type="PROSITE" id="PS50206"/>
    </source>
</evidence>
<gene>
    <name evidence="2" type="ORF">ENP13_01680</name>
</gene>
<dbReference type="PANTHER" id="PTHR44086">
    <property type="entry name" value="THIOSULFATE SULFURTRANSFERASE RDL2, MITOCHONDRIAL-RELATED"/>
    <property type="match status" value="1"/>
</dbReference>
<dbReference type="CDD" id="cd00158">
    <property type="entry name" value="RHOD"/>
    <property type="match status" value="1"/>
</dbReference>
<comment type="caution">
    <text evidence="2">The sequence shown here is derived from an EMBL/GenBank/DDBJ whole genome shotgun (WGS) entry which is preliminary data.</text>
</comment>
<dbReference type="EMBL" id="DSID01000132">
    <property type="protein sequence ID" value="HEX69941.1"/>
    <property type="molecule type" value="Genomic_DNA"/>
</dbReference>
<sequence>MTEEREPFERVTVEQAKEMIDRGEVTVIDVREPWEYQRGHVPGAQLIPLNQILTRGRELLQGKESILFVCGVGERSAVACEAAAAFGLKKLYNLEGGTQRWVKLGLPVEQ</sequence>
<dbReference type="GO" id="GO:0004792">
    <property type="term" value="F:thiosulfate-cyanide sulfurtransferase activity"/>
    <property type="evidence" value="ECO:0007669"/>
    <property type="project" value="InterPro"/>
</dbReference>
<dbReference type="SMART" id="SM00450">
    <property type="entry name" value="RHOD"/>
    <property type="match status" value="1"/>
</dbReference>
<dbReference type="InterPro" id="IPR036873">
    <property type="entry name" value="Rhodanese-like_dom_sf"/>
</dbReference>
<name>A0A7C3APG3_9BACT</name>
<reference evidence="2" key="1">
    <citation type="journal article" date="2020" name="mSystems">
        <title>Genome- and Community-Level Interaction Insights into Carbon Utilization and Element Cycling Functions of Hydrothermarchaeota in Hydrothermal Sediment.</title>
        <authorList>
            <person name="Zhou Z."/>
            <person name="Liu Y."/>
            <person name="Xu W."/>
            <person name="Pan J."/>
            <person name="Luo Z.H."/>
            <person name="Li M."/>
        </authorList>
    </citation>
    <scope>NUCLEOTIDE SEQUENCE [LARGE SCALE GENOMIC DNA]</scope>
    <source>
        <strain evidence="2">SpSt-192</strain>
    </source>
</reference>